<dbReference type="Proteomes" id="UP000537141">
    <property type="component" value="Unassembled WGS sequence"/>
</dbReference>
<keyword evidence="4" id="KW-1185">Reference proteome</keyword>
<gene>
    <name evidence="3" type="ORF">HNQ55_000385</name>
</gene>
<reference evidence="3 4" key="1">
    <citation type="submission" date="2020-08" db="EMBL/GenBank/DDBJ databases">
        <title>Genomic Encyclopedia of Type Strains, Phase IV (KMG-IV): sequencing the most valuable type-strain genomes for metagenomic binning, comparative biology and taxonomic classification.</title>
        <authorList>
            <person name="Goeker M."/>
        </authorList>
    </citation>
    <scope>NUCLEOTIDE SEQUENCE [LARGE SCALE GENOMIC DNA]</scope>
    <source>
        <strain evidence="3 4">DSM 26287</strain>
    </source>
</reference>
<proteinExistence type="predicted"/>
<dbReference type="AlphaFoldDB" id="A0A7X0NEN9"/>
<keyword evidence="1" id="KW-1133">Transmembrane helix</keyword>
<dbReference type="Pfam" id="PF14341">
    <property type="entry name" value="PilX_N"/>
    <property type="match status" value="1"/>
</dbReference>
<evidence type="ECO:0000313" key="3">
    <source>
        <dbReference type="EMBL" id="MBB6541911.1"/>
    </source>
</evidence>
<feature type="domain" description="Type 4 fimbrial biogenesis protein PilX N-terminal" evidence="2">
    <location>
        <begin position="20"/>
        <end position="61"/>
    </location>
</feature>
<evidence type="ECO:0000256" key="1">
    <source>
        <dbReference type="SAM" id="Phobius"/>
    </source>
</evidence>
<dbReference type="InterPro" id="IPR025746">
    <property type="entry name" value="PilX_N_dom"/>
</dbReference>
<keyword evidence="1" id="KW-0812">Transmembrane</keyword>
<dbReference type="RefSeq" id="WP_184421792.1">
    <property type="nucleotide sequence ID" value="NZ_AP027362.1"/>
</dbReference>
<accession>A0A7X0NEN9</accession>
<name>A0A7X0NEN9_9GAMM</name>
<evidence type="ECO:0000259" key="2">
    <source>
        <dbReference type="Pfam" id="PF14341"/>
    </source>
</evidence>
<comment type="caution">
    <text evidence="3">The sequence shown here is derived from an EMBL/GenBank/DDBJ whole genome shotgun (WGS) entry which is preliminary data.</text>
</comment>
<keyword evidence="1" id="KW-0472">Membrane</keyword>
<sequence length="177" mass="18861">MKKLYAIKSHNQLRIGQYQQGVVLIVSLVFLIALTAVAVALMQNTSSDVRMSGASEEKVIATQQAISANDEVIADQLSGAAGTNGFAFALVKFPITGLENNLTASLKPNTVALIDIANNDLKLEGDCPHSRSASSTSVFSCNVLRTQVIKTYGRENSSGVQTNRVIVHSGIAQELLK</sequence>
<protein>
    <submittedName>
        <fullName evidence="3">Uncharacterized protein (UPF0333 family)</fullName>
    </submittedName>
</protein>
<evidence type="ECO:0000313" key="4">
    <source>
        <dbReference type="Proteomes" id="UP000537141"/>
    </source>
</evidence>
<organism evidence="3 4">
    <name type="scientific">Thalassotalea piscium</name>
    <dbReference type="NCBI Taxonomy" id="1230533"/>
    <lineage>
        <taxon>Bacteria</taxon>
        <taxon>Pseudomonadati</taxon>
        <taxon>Pseudomonadota</taxon>
        <taxon>Gammaproteobacteria</taxon>
        <taxon>Alteromonadales</taxon>
        <taxon>Colwelliaceae</taxon>
        <taxon>Thalassotalea</taxon>
    </lineage>
</organism>
<feature type="transmembrane region" description="Helical" evidence="1">
    <location>
        <begin position="21"/>
        <end position="42"/>
    </location>
</feature>
<dbReference type="EMBL" id="JACHHU010000001">
    <property type="protein sequence ID" value="MBB6541911.1"/>
    <property type="molecule type" value="Genomic_DNA"/>
</dbReference>